<dbReference type="Pfam" id="PF09351">
    <property type="entry name" value="DUF1993"/>
    <property type="match status" value="1"/>
</dbReference>
<name>A0A0K1ET48_CHOCO</name>
<evidence type="ECO:0000313" key="1">
    <source>
        <dbReference type="EMBL" id="AKT43803.1"/>
    </source>
</evidence>
<dbReference type="STRING" id="52.CMC5_080400"/>
<dbReference type="PATRIC" id="fig|52.7.peg.8842"/>
<dbReference type="SUPFAM" id="SSF109854">
    <property type="entry name" value="DinB/YfiT-like putative metalloenzymes"/>
    <property type="match status" value="1"/>
</dbReference>
<protein>
    <recommendedName>
        <fullName evidence="3">DUF1993 domain-containing protein</fullName>
    </recommendedName>
</protein>
<dbReference type="EMBL" id="CP012159">
    <property type="protein sequence ID" value="AKT43803.1"/>
    <property type="molecule type" value="Genomic_DNA"/>
</dbReference>
<dbReference type="PANTHER" id="PTHR36922:SF1">
    <property type="entry name" value="DUF1993 DOMAIN-CONTAINING PROTEIN"/>
    <property type="match status" value="1"/>
</dbReference>
<dbReference type="RefSeq" id="WP_050435220.1">
    <property type="nucleotide sequence ID" value="NZ_CP012159.1"/>
</dbReference>
<organism evidence="1 2">
    <name type="scientific">Chondromyces crocatus</name>
    <dbReference type="NCBI Taxonomy" id="52"/>
    <lineage>
        <taxon>Bacteria</taxon>
        <taxon>Pseudomonadati</taxon>
        <taxon>Myxococcota</taxon>
        <taxon>Polyangia</taxon>
        <taxon>Polyangiales</taxon>
        <taxon>Polyangiaceae</taxon>
        <taxon>Chondromyces</taxon>
    </lineage>
</organism>
<dbReference type="InterPro" id="IPR018531">
    <property type="entry name" value="DUF1993"/>
</dbReference>
<dbReference type="InterPro" id="IPR034660">
    <property type="entry name" value="DinB/YfiT-like"/>
</dbReference>
<sequence>MTLSMYESSVPVFLRAFANLSAILRKAVDYAEVEKLDPDTLTQARLIPDMAPLTAQVQFASDIAKGCAARLAGVEVPSFADKETNFTELQERIAKTVAFLESIDPAKFEGSEERGIELNIGGNPLGFEGRRYLLDFALPNFYFHVTMAYALLRHKGVQIGKRDFLGGV</sequence>
<dbReference type="KEGG" id="ccro:CMC5_080400"/>
<dbReference type="Gene3D" id="1.20.120.450">
    <property type="entry name" value="dinb family like domain"/>
    <property type="match status" value="1"/>
</dbReference>
<dbReference type="PANTHER" id="PTHR36922">
    <property type="entry name" value="BLL2446 PROTEIN"/>
    <property type="match status" value="1"/>
</dbReference>
<dbReference type="Proteomes" id="UP000067626">
    <property type="component" value="Chromosome"/>
</dbReference>
<dbReference type="AlphaFoldDB" id="A0A0K1ET48"/>
<dbReference type="OrthoDB" id="338237at2"/>
<keyword evidence="2" id="KW-1185">Reference proteome</keyword>
<evidence type="ECO:0008006" key="3">
    <source>
        <dbReference type="Google" id="ProtNLM"/>
    </source>
</evidence>
<proteinExistence type="predicted"/>
<evidence type="ECO:0000313" key="2">
    <source>
        <dbReference type="Proteomes" id="UP000067626"/>
    </source>
</evidence>
<gene>
    <name evidence="1" type="ORF">CMC5_080400</name>
</gene>
<reference evidence="1 2" key="1">
    <citation type="submission" date="2015-07" db="EMBL/GenBank/DDBJ databases">
        <title>Genome analysis of myxobacterium Chondromyces crocatus Cm c5 reveals a high potential for natural compound synthesis and the genetic basis for the loss of fruiting body formation.</title>
        <authorList>
            <person name="Zaburannyi N."/>
            <person name="Bunk B."/>
            <person name="Maier J."/>
            <person name="Overmann J."/>
            <person name="Mueller R."/>
        </authorList>
    </citation>
    <scope>NUCLEOTIDE SEQUENCE [LARGE SCALE GENOMIC DNA]</scope>
    <source>
        <strain evidence="1 2">Cm c5</strain>
    </source>
</reference>
<accession>A0A0K1ET48</accession>